<protein>
    <submittedName>
        <fullName evidence="2">Uncharacterized protein</fullName>
    </submittedName>
</protein>
<organism evidence="2 3">
    <name type="scientific">Mikania micrantha</name>
    <name type="common">bitter vine</name>
    <dbReference type="NCBI Taxonomy" id="192012"/>
    <lineage>
        <taxon>Eukaryota</taxon>
        <taxon>Viridiplantae</taxon>
        <taxon>Streptophyta</taxon>
        <taxon>Embryophyta</taxon>
        <taxon>Tracheophyta</taxon>
        <taxon>Spermatophyta</taxon>
        <taxon>Magnoliopsida</taxon>
        <taxon>eudicotyledons</taxon>
        <taxon>Gunneridae</taxon>
        <taxon>Pentapetalae</taxon>
        <taxon>asterids</taxon>
        <taxon>campanulids</taxon>
        <taxon>Asterales</taxon>
        <taxon>Asteraceae</taxon>
        <taxon>Asteroideae</taxon>
        <taxon>Heliantheae alliance</taxon>
        <taxon>Eupatorieae</taxon>
        <taxon>Mikania</taxon>
    </lineage>
</organism>
<dbReference type="Proteomes" id="UP000326396">
    <property type="component" value="Linkage Group LG9"/>
</dbReference>
<gene>
    <name evidence="2" type="ORF">E3N88_39982</name>
</gene>
<proteinExistence type="predicted"/>
<comment type="caution">
    <text evidence="2">The sequence shown here is derived from an EMBL/GenBank/DDBJ whole genome shotgun (WGS) entry which is preliminary data.</text>
</comment>
<keyword evidence="3" id="KW-1185">Reference proteome</keyword>
<feature type="compositionally biased region" description="Low complexity" evidence="1">
    <location>
        <begin position="12"/>
        <end position="22"/>
    </location>
</feature>
<accession>A0A5N6LLB5</accession>
<dbReference type="AlphaFoldDB" id="A0A5N6LLB5"/>
<sequence length="109" mass="12066">MRKILGEELGDTRSSSGDSGSRISSRYAMRFLIGLRAFPTQIDPNSLKQAPKPPGSIIEVIPYNLKCFWSPWSLEVEQGSYKRPSTTGTSSSVAIPTESCHLRSTDFRV</sequence>
<dbReference type="EMBL" id="SZYD01000019">
    <property type="protein sequence ID" value="KAD2393005.1"/>
    <property type="molecule type" value="Genomic_DNA"/>
</dbReference>
<evidence type="ECO:0000313" key="2">
    <source>
        <dbReference type="EMBL" id="KAD2393005.1"/>
    </source>
</evidence>
<feature type="region of interest" description="Disordered" evidence="1">
    <location>
        <begin position="1"/>
        <end position="22"/>
    </location>
</feature>
<name>A0A5N6LLB5_9ASTR</name>
<reference evidence="2 3" key="1">
    <citation type="submission" date="2019-05" db="EMBL/GenBank/DDBJ databases">
        <title>Mikania micrantha, genome provides insights into the molecular mechanism of rapid growth.</title>
        <authorList>
            <person name="Liu B."/>
        </authorList>
    </citation>
    <scope>NUCLEOTIDE SEQUENCE [LARGE SCALE GENOMIC DNA]</scope>
    <source>
        <strain evidence="2">NLD-2019</strain>
        <tissue evidence="2">Leaf</tissue>
    </source>
</reference>
<evidence type="ECO:0000313" key="3">
    <source>
        <dbReference type="Proteomes" id="UP000326396"/>
    </source>
</evidence>
<evidence type="ECO:0000256" key="1">
    <source>
        <dbReference type="SAM" id="MobiDB-lite"/>
    </source>
</evidence>